<dbReference type="HAMAP" id="MF_00238">
    <property type="entry name" value="Cytidyl_kinase_type1"/>
    <property type="match status" value="1"/>
</dbReference>
<dbReference type="EMBL" id="NIQC01000032">
    <property type="protein sequence ID" value="OWZ82941.1"/>
    <property type="molecule type" value="Genomic_DNA"/>
</dbReference>
<sequence length="223" mass="25331">MSSNIVIAIDGPAGAGKSTIARNLAISLNLKYLDTGAMYRAIALYVLHKDIDPQDKDCVKSVLKKVNLDIKTKSNGNNLVFLNNQEITDEIRQPEVSKAVSYIAENFAVREFLVEMQRKIGRDGAVLDGRDIGTRIFPNADFKFYLTASIEERTQRRLCDLLKEGYNTTYNEVKQELLRRDEIDQNRTYSPLRMAEDAILLDTTNMTQKEVLSKLLERVEGHE</sequence>
<dbReference type="GO" id="GO:0005829">
    <property type="term" value="C:cytosol"/>
    <property type="evidence" value="ECO:0007669"/>
    <property type="project" value="TreeGrafter"/>
</dbReference>
<proteinExistence type="inferred from homology"/>
<keyword evidence="3 8" id="KW-0547">Nucleotide-binding</keyword>
<dbReference type="PANTHER" id="PTHR21299:SF2">
    <property type="entry name" value="CYTIDYLATE KINASE"/>
    <property type="match status" value="1"/>
</dbReference>
<comment type="caution">
    <text evidence="10">The sequence shown here is derived from an EMBL/GenBank/DDBJ whole genome shotgun (WGS) entry which is preliminary data.</text>
</comment>
<evidence type="ECO:0000256" key="2">
    <source>
        <dbReference type="ARBA" id="ARBA00022679"/>
    </source>
</evidence>
<dbReference type="OrthoDB" id="9807434at2"/>
<evidence type="ECO:0000256" key="5">
    <source>
        <dbReference type="ARBA" id="ARBA00022840"/>
    </source>
</evidence>
<dbReference type="GO" id="GO:0006220">
    <property type="term" value="P:pyrimidine nucleotide metabolic process"/>
    <property type="evidence" value="ECO:0007669"/>
    <property type="project" value="UniProtKB-UniRule"/>
</dbReference>
<dbReference type="Proteomes" id="UP000214588">
    <property type="component" value="Unassembled WGS sequence"/>
</dbReference>
<dbReference type="EC" id="2.7.4.25" evidence="8"/>
<comment type="catalytic activity">
    <reaction evidence="6 8">
        <text>dCMP + ATP = dCDP + ADP</text>
        <dbReference type="Rhea" id="RHEA:25094"/>
        <dbReference type="ChEBI" id="CHEBI:30616"/>
        <dbReference type="ChEBI" id="CHEBI:57566"/>
        <dbReference type="ChEBI" id="CHEBI:58593"/>
        <dbReference type="ChEBI" id="CHEBI:456216"/>
        <dbReference type="EC" id="2.7.4.25"/>
    </reaction>
</comment>
<dbReference type="AlphaFoldDB" id="A0A226BVL7"/>
<evidence type="ECO:0000256" key="3">
    <source>
        <dbReference type="ARBA" id="ARBA00022741"/>
    </source>
</evidence>
<reference evidence="10 11" key="1">
    <citation type="submission" date="2017-06" db="EMBL/GenBank/DDBJ databases">
        <title>Draft Genome Sequence of Natranaerobius trueperi halophilic, alkalithermophilic bacteria from soda lakes.</title>
        <authorList>
            <person name="Zhao B."/>
        </authorList>
    </citation>
    <scope>NUCLEOTIDE SEQUENCE [LARGE SCALE GENOMIC DNA]</scope>
    <source>
        <strain evidence="10 11">DSM 18760</strain>
    </source>
</reference>
<dbReference type="PANTHER" id="PTHR21299">
    <property type="entry name" value="CYTIDYLATE KINASE/PANTOATE-BETA-ALANINE LIGASE"/>
    <property type="match status" value="1"/>
</dbReference>
<keyword evidence="8" id="KW-0963">Cytoplasm</keyword>
<evidence type="ECO:0000256" key="4">
    <source>
        <dbReference type="ARBA" id="ARBA00022777"/>
    </source>
</evidence>
<keyword evidence="5 8" id="KW-0067">ATP-binding</keyword>
<dbReference type="NCBIfam" id="TIGR00017">
    <property type="entry name" value="cmk"/>
    <property type="match status" value="1"/>
</dbReference>
<dbReference type="Gene3D" id="3.40.50.300">
    <property type="entry name" value="P-loop containing nucleotide triphosphate hydrolases"/>
    <property type="match status" value="1"/>
</dbReference>
<dbReference type="GO" id="GO:0036431">
    <property type="term" value="F:dCMP kinase activity"/>
    <property type="evidence" value="ECO:0007669"/>
    <property type="project" value="InterPro"/>
</dbReference>
<evidence type="ECO:0000256" key="6">
    <source>
        <dbReference type="ARBA" id="ARBA00047615"/>
    </source>
</evidence>
<comment type="similarity">
    <text evidence="1 8">Belongs to the cytidylate kinase family. Type 1 subfamily.</text>
</comment>
<evidence type="ECO:0000256" key="8">
    <source>
        <dbReference type="HAMAP-Rule" id="MF_00238"/>
    </source>
</evidence>
<dbReference type="GO" id="GO:0036430">
    <property type="term" value="F:CMP kinase activity"/>
    <property type="evidence" value="ECO:0007669"/>
    <property type="project" value="RHEA"/>
</dbReference>
<dbReference type="InterPro" id="IPR011994">
    <property type="entry name" value="Cytidylate_kinase_dom"/>
</dbReference>
<dbReference type="InterPro" id="IPR027417">
    <property type="entry name" value="P-loop_NTPase"/>
</dbReference>
<feature type="domain" description="Cytidylate kinase" evidence="9">
    <location>
        <begin position="7"/>
        <end position="219"/>
    </location>
</feature>
<evidence type="ECO:0000313" key="10">
    <source>
        <dbReference type="EMBL" id="OWZ82941.1"/>
    </source>
</evidence>
<dbReference type="RefSeq" id="WP_089024341.1">
    <property type="nucleotide sequence ID" value="NZ_NIQC01000032.1"/>
</dbReference>
<protein>
    <recommendedName>
        <fullName evidence="8">Cytidylate kinase</fullName>
        <shortName evidence="8">CK</shortName>
        <ecNumber evidence="8">2.7.4.25</ecNumber>
    </recommendedName>
    <alternativeName>
        <fullName evidence="8">Cytidine monophosphate kinase</fullName>
        <shortName evidence="8">CMP kinase</shortName>
    </alternativeName>
</protein>
<dbReference type="SUPFAM" id="SSF52540">
    <property type="entry name" value="P-loop containing nucleoside triphosphate hydrolases"/>
    <property type="match status" value="1"/>
</dbReference>
<dbReference type="CDD" id="cd02020">
    <property type="entry name" value="CMPK"/>
    <property type="match status" value="1"/>
</dbReference>
<feature type="binding site" evidence="8">
    <location>
        <begin position="11"/>
        <end position="19"/>
    </location>
    <ligand>
        <name>ATP</name>
        <dbReference type="ChEBI" id="CHEBI:30616"/>
    </ligand>
</feature>
<dbReference type="InterPro" id="IPR003136">
    <property type="entry name" value="Cytidylate_kin"/>
</dbReference>
<accession>A0A226BVL7</accession>
<evidence type="ECO:0000256" key="7">
    <source>
        <dbReference type="ARBA" id="ARBA00048478"/>
    </source>
</evidence>
<evidence type="ECO:0000313" key="11">
    <source>
        <dbReference type="Proteomes" id="UP000214588"/>
    </source>
</evidence>
<comment type="catalytic activity">
    <reaction evidence="7 8">
        <text>CMP + ATP = CDP + ADP</text>
        <dbReference type="Rhea" id="RHEA:11600"/>
        <dbReference type="ChEBI" id="CHEBI:30616"/>
        <dbReference type="ChEBI" id="CHEBI:58069"/>
        <dbReference type="ChEBI" id="CHEBI:60377"/>
        <dbReference type="ChEBI" id="CHEBI:456216"/>
        <dbReference type="EC" id="2.7.4.25"/>
    </reaction>
</comment>
<name>A0A226BVL7_9FIRM</name>
<evidence type="ECO:0000256" key="1">
    <source>
        <dbReference type="ARBA" id="ARBA00009427"/>
    </source>
</evidence>
<dbReference type="GO" id="GO:0015949">
    <property type="term" value="P:nucleobase-containing small molecule interconversion"/>
    <property type="evidence" value="ECO:0007669"/>
    <property type="project" value="TreeGrafter"/>
</dbReference>
<keyword evidence="11" id="KW-1185">Reference proteome</keyword>
<dbReference type="GO" id="GO:0005524">
    <property type="term" value="F:ATP binding"/>
    <property type="evidence" value="ECO:0007669"/>
    <property type="project" value="UniProtKB-UniRule"/>
</dbReference>
<organism evidence="10 11">
    <name type="scientific">Natranaerobius trueperi</name>
    <dbReference type="NCBI Taxonomy" id="759412"/>
    <lineage>
        <taxon>Bacteria</taxon>
        <taxon>Bacillati</taxon>
        <taxon>Bacillota</taxon>
        <taxon>Clostridia</taxon>
        <taxon>Natranaerobiales</taxon>
        <taxon>Natranaerobiaceae</taxon>
        <taxon>Natranaerobius</taxon>
    </lineage>
</organism>
<keyword evidence="4 8" id="KW-0418">Kinase</keyword>
<comment type="subcellular location">
    <subcellularLocation>
        <location evidence="8">Cytoplasm</location>
    </subcellularLocation>
</comment>
<gene>
    <name evidence="8" type="primary">cmk</name>
    <name evidence="10" type="ORF">CDO51_11200</name>
</gene>
<evidence type="ECO:0000259" key="9">
    <source>
        <dbReference type="Pfam" id="PF02224"/>
    </source>
</evidence>
<dbReference type="Pfam" id="PF02224">
    <property type="entry name" value="Cytidylate_kin"/>
    <property type="match status" value="1"/>
</dbReference>
<keyword evidence="2 8" id="KW-0808">Transferase</keyword>